<dbReference type="Proteomes" id="UP000694255">
    <property type="component" value="Unassembled WGS sequence"/>
</dbReference>
<protein>
    <submittedName>
        <fullName evidence="2">Uncharacterized protein</fullName>
    </submittedName>
</protein>
<feature type="region of interest" description="Disordered" evidence="1">
    <location>
        <begin position="43"/>
        <end position="70"/>
    </location>
</feature>
<name>A0A8J5UY04_9ASCO</name>
<accession>A0A8J5UY04</accession>
<feature type="compositionally biased region" description="Basic and acidic residues" evidence="1">
    <location>
        <begin position="56"/>
        <end position="70"/>
    </location>
</feature>
<evidence type="ECO:0000256" key="1">
    <source>
        <dbReference type="SAM" id="MobiDB-lite"/>
    </source>
</evidence>
<keyword evidence="3" id="KW-1185">Reference proteome</keyword>
<sequence>MLNLIKSCCWFKIAYEKDPHPSVAADARLKTICSNPYIKSFEANENDGEAAAPPPGDDKSTRSNGSVRDREVLEEIRESFEKYQTEDSDKFESLDFVEAVGVETERLIVSTYLI</sequence>
<dbReference type="RefSeq" id="XP_049262967.1">
    <property type="nucleotide sequence ID" value="XM_049407606.1"/>
</dbReference>
<organism evidence="2 3">
    <name type="scientific">[Candida] subhashii</name>
    <dbReference type="NCBI Taxonomy" id="561895"/>
    <lineage>
        <taxon>Eukaryota</taxon>
        <taxon>Fungi</taxon>
        <taxon>Dikarya</taxon>
        <taxon>Ascomycota</taxon>
        <taxon>Saccharomycotina</taxon>
        <taxon>Pichiomycetes</taxon>
        <taxon>Debaryomycetaceae</taxon>
        <taxon>Spathaspora</taxon>
    </lineage>
</organism>
<dbReference type="GeneID" id="73470522"/>
<dbReference type="EMBL" id="JAGSYN010000163">
    <property type="protein sequence ID" value="KAG7662734.1"/>
    <property type="molecule type" value="Genomic_DNA"/>
</dbReference>
<dbReference type="AlphaFoldDB" id="A0A8J5UY04"/>
<evidence type="ECO:0000313" key="3">
    <source>
        <dbReference type="Proteomes" id="UP000694255"/>
    </source>
</evidence>
<evidence type="ECO:0000313" key="2">
    <source>
        <dbReference type="EMBL" id="KAG7662734.1"/>
    </source>
</evidence>
<proteinExistence type="predicted"/>
<reference evidence="2 3" key="1">
    <citation type="journal article" date="2021" name="DNA Res.">
        <title>Genome analysis of Candida subhashii reveals its hybrid nature and dual mitochondrial genome conformations.</title>
        <authorList>
            <person name="Mixao V."/>
            <person name="Hegedusova E."/>
            <person name="Saus E."/>
            <person name="Pryszcz L.P."/>
            <person name="Cillingova A."/>
            <person name="Nosek J."/>
            <person name="Gabaldon T."/>
        </authorList>
    </citation>
    <scope>NUCLEOTIDE SEQUENCE [LARGE SCALE GENOMIC DNA]</scope>
    <source>
        <strain evidence="2 3">CBS 10753</strain>
    </source>
</reference>
<comment type="caution">
    <text evidence="2">The sequence shown here is derived from an EMBL/GenBank/DDBJ whole genome shotgun (WGS) entry which is preliminary data.</text>
</comment>
<gene>
    <name evidence="2" type="ORF">J8A68_003722</name>
</gene>